<evidence type="ECO:0000259" key="19">
    <source>
        <dbReference type="Pfam" id="PF03061"/>
    </source>
</evidence>
<dbReference type="GO" id="GO:0005819">
    <property type="term" value="C:spindle"/>
    <property type="evidence" value="ECO:0007669"/>
    <property type="project" value="UniProtKB-SubCell"/>
</dbReference>
<accession>I3SLW7</accession>
<dbReference type="GO" id="GO:0006629">
    <property type="term" value="P:lipid metabolic process"/>
    <property type="evidence" value="ECO:0007669"/>
    <property type="project" value="UniProtKB-KW"/>
</dbReference>
<dbReference type="InterPro" id="IPR029069">
    <property type="entry name" value="HotDog_dom_sf"/>
</dbReference>
<protein>
    <recommendedName>
        <fullName evidence="16">Acyl-coenzyme A thioesterase 13</fullName>
    </recommendedName>
    <alternativeName>
        <fullName evidence="17">Hotdog-fold thioesterase superfamily member 2</fullName>
    </alternativeName>
    <alternativeName>
        <fullName evidence="18">Thioesterase superfamily member 2</fullName>
    </alternativeName>
</protein>
<dbReference type="SUPFAM" id="SSF54637">
    <property type="entry name" value="Thioesterase/thiol ester dehydrase-isomerase"/>
    <property type="match status" value="1"/>
</dbReference>
<keyword evidence="8" id="KW-0007">Acetylation</keyword>
<evidence type="ECO:0000256" key="13">
    <source>
        <dbReference type="ARBA" id="ARBA00052976"/>
    </source>
</evidence>
<evidence type="ECO:0000256" key="16">
    <source>
        <dbReference type="ARBA" id="ARBA00067273"/>
    </source>
</evidence>
<keyword evidence="12" id="KW-0539">Nucleus</keyword>
<evidence type="ECO:0000256" key="14">
    <source>
        <dbReference type="ARBA" id="ARBA00058205"/>
    </source>
</evidence>
<dbReference type="KEGG" id="lja:130745916"/>
<evidence type="ECO:0000256" key="3">
    <source>
        <dbReference type="ARBA" id="ARBA00004186"/>
    </source>
</evidence>
<keyword evidence="11" id="KW-0206">Cytoskeleton</keyword>
<evidence type="ECO:0000256" key="7">
    <source>
        <dbReference type="ARBA" id="ARBA00022801"/>
    </source>
</evidence>
<dbReference type="FunFam" id="3.10.129.10:FF:000021">
    <property type="entry name" value="Acyl-coenzyme A thioesterase 13"/>
    <property type="match status" value="1"/>
</dbReference>
<keyword evidence="7" id="KW-0378">Hydrolase</keyword>
<dbReference type="GeneID" id="130745916"/>
<name>I3SLW7_LOTJA</name>
<evidence type="ECO:0000256" key="6">
    <source>
        <dbReference type="ARBA" id="ARBA00022490"/>
    </source>
</evidence>
<dbReference type="RefSeq" id="XP_057454326.1">
    <property type="nucleotide sequence ID" value="XM_057598343.1"/>
</dbReference>
<dbReference type="CDD" id="cd03443">
    <property type="entry name" value="PaaI_thioesterase"/>
    <property type="match status" value="1"/>
</dbReference>
<proteinExistence type="evidence at transcript level"/>
<organism evidence="20">
    <name type="scientific">Lotus japonicus</name>
    <name type="common">Lotus corniculatus var. japonicus</name>
    <dbReference type="NCBI Taxonomy" id="34305"/>
    <lineage>
        <taxon>Eukaryota</taxon>
        <taxon>Viridiplantae</taxon>
        <taxon>Streptophyta</taxon>
        <taxon>Embryophyta</taxon>
        <taxon>Tracheophyta</taxon>
        <taxon>Spermatophyta</taxon>
        <taxon>Magnoliopsida</taxon>
        <taxon>eudicotyledons</taxon>
        <taxon>Gunneridae</taxon>
        <taxon>Pentapetalae</taxon>
        <taxon>rosids</taxon>
        <taxon>fabids</taxon>
        <taxon>Fabales</taxon>
        <taxon>Fabaceae</taxon>
        <taxon>Papilionoideae</taxon>
        <taxon>50 kb inversion clade</taxon>
        <taxon>NPAAA clade</taxon>
        <taxon>Hologalegina</taxon>
        <taxon>robinioid clade</taxon>
        <taxon>Loteae</taxon>
        <taxon>Lotus</taxon>
    </lineage>
</organism>
<comment type="similarity">
    <text evidence="5">Belongs to the thioesterase PaaI family.</text>
</comment>
<evidence type="ECO:0000256" key="12">
    <source>
        <dbReference type="ARBA" id="ARBA00023242"/>
    </source>
</evidence>
<comment type="function">
    <text evidence="14">Catalyzes the hydrolysis of acyl-CoAs into free fatty acids and coenzyme A (CoASH), regulating their respective intracellular levels. Has acyl-CoA thioesterase activity towards medium (C12) and long-chain (C18) fatty acyl-CoA substrates. Can also hydrolyze 3-hydroxyphenylacetyl-CoA and 3,4-dihydroxyphenylacetyl-CoA (in vitro). May play a role in controlling adaptive thermogenesis.</text>
</comment>
<evidence type="ECO:0000256" key="4">
    <source>
        <dbReference type="ARBA" id="ARBA00004514"/>
    </source>
</evidence>
<dbReference type="OrthoDB" id="46529at2759"/>
<feature type="domain" description="Thioesterase" evidence="19">
    <location>
        <begin position="65"/>
        <end position="140"/>
    </location>
</feature>
<comment type="subcellular location">
    <subcellularLocation>
        <location evidence="3">Cytoplasm</location>
        <location evidence="3">Cytoskeleton</location>
        <location evidence="3">Spindle</location>
    </subcellularLocation>
    <subcellularLocation>
        <location evidence="4">Cytoplasm</location>
        <location evidence="4">Cytosol</location>
    </subcellularLocation>
    <subcellularLocation>
        <location evidence="2">Mitochondrion</location>
    </subcellularLocation>
    <subcellularLocation>
        <location evidence="1">Nucleus</location>
    </subcellularLocation>
</comment>
<dbReference type="InterPro" id="IPR039298">
    <property type="entry name" value="ACOT13"/>
</dbReference>
<evidence type="ECO:0000256" key="10">
    <source>
        <dbReference type="ARBA" id="ARBA00023128"/>
    </source>
</evidence>
<evidence type="ECO:0000256" key="1">
    <source>
        <dbReference type="ARBA" id="ARBA00004123"/>
    </source>
</evidence>
<comment type="subunit">
    <text evidence="15">Homotetramer. Interacts with PCTP.</text>
</comment>
<evidence type="ECO:0000256" key="15">
    <source>
        <dbReference type="ARBA" id="ARBA00064709"/>
    </source>
</evidence>
<evidence type="ECO:0000313" key="20">
    <source>
        <dbReference type="EMBL" id="AFK41259.1"/>
    </source>
</evidence>
<keyword evidence="10" id="KW-0496">Mitochondrion</keyword>
<dbReference type="OMA" id="KQWMASH"/>
<dbReference type="Gene3D" id="3.10.129.10">
    <property type="entry name" value="Hotdog Thioesterase"/>
    <property type="match status" value="1"/>
</dbReference>
<dbReference type="GO" id="GO:0005829">
    <property type="term" value="C:cytosol"/>
    <property type="evidence" value="ECO:0007669"/>
    <property type="project" value="UniProtKB-SubCell"/>
</dbReference>
<dbReference type="EMBL" id="BT141465">
    <property type="protein sequence ID" value="AFK41259.1"/>
    <property type="molecule type" value="mRNA"/>
</dbReference>
<dbReference type="GO" id="GO:0047617">
    <property type="term" value="F:fatty acyl-CoA hydrolase activity"/>
    <property type="evidence" value="ECO:0007669"/>
    <property type="project" value="InterPro"/>
</dbReference>
<keyword evidence="6" id="KW-0963">Cytoplasm</keyword>
<sequence length="163" mass="18005">MLENTEMEDSDQGLEIALKWINAIANGDFGQEIETSTAKGIRVVQAHKGFLLCDFTIHSGLSDENGNWHVGAIATLVDIIGSCVSLSITSSLQQVTLDFSISYYTTARLQEEVKVEAKVIGKKEELTSVIVEVRKKENGELVALGKLWLAVPRKHPRHQESKL</sequence>
<comment type="catalytic activity">
    <reaction evidence="13">
        <text>a fatty acyl-CoA + H2O = a fatty acid + CoA + H(+)</text>
        <dbReference type="Rhea" id="RHEA:16781"/>
        <dbReference type="ChEBI" id="CHEBI:15377"/>
        <dbReference type="ChEBI" id="CHEBI:15378"/>
        <dbReference type="ChEBI" id="CHEBI:28868"/>
        <dbReference type="ChEBI" id="CHEBI:57287"/>
        <dbReference type="ChEBI" id="CHEBI:77636"/>
    </reaction>
    <physiologicalReaction direction="left-to-right" evidence="13">
        <dbReference type="Rhea" id="RHEA:16782"/>
    </physiologicalReaction>
</comment>
<dbReference type="PANTHER" id="PTHR21660">
    <property type="entry name" value="THIOESTERASE SUPERFAMILY MEMBER-RELATED"/>
    <property type="match status" value="1"/>
</dbReference>
<dbReference type="GO" id="GO:0005739">
    <property type="term" value="C:mitochondrion"/>
    <property type="evidence" value="ECO:0007669"/>
    <property type="project" value="UniProtKB-SubCell"/>
</dbReference>
<keyword evidence="9" id="KW-0443">Lipid metabolism</keyword>
<evidence type="ECO:0000256" key="9">
    <source>
        <dbReference type="ARBA" id="ARBA00023098"/>
    </source>
</evidence>
<dbReference type="AlphaFoldDB" id="I3SLW7"/>
<evidence type="ECO:0000256" key="8">
    <source>
        <dbReference type="ARBA" id="ARBA00022990"/>
    </source>
</evidence>
<dbReference type="PANTHER" id="PTHR21660:SF1">
    <property type="entry name" value="ACYL-COENZYME A THIOESTERASE 13"/>
    <property type="match status" value="1"/>
</dbReference>
<evidence type="ECO:0000256" key="11">
    <source>
        <dbReference type="ARBA" id="ARBA00023212"/>
    </source>
</evidence>
<evidence type="ECO:0000256" key="2">
    <source>
        <dbReference type="ARBA" id="ARBA00004173"/>
    </source>
</evidence>
<evidence type="ECO:0000256" key="5">
    <source>
        <dbReference type="ARBA" id="ARBA00008324"/>
    </source>
</evidence>
<evidence type="ECO:0000256" key="17">
    <source>
        <dbReference type="ARBA" id="ARBA00081533"/>
    </source>
</evidence>
<evidence type="ECO:0000256" key="18">
    <source>
        <dbReference type="ARBA" id="ARBA00083956"/>
    </source>
</evidence>
<dbReference type="GO" id="GO:0005634">
    <property type="term" value="C:nucleus"/>
    <property type="evidence" value="ECO:0007669"/>
    <property type="project" value="UniProtKB-SubCell"/>
</dbReference>
<reference evidence="20" key="1">
    <citation type="submission" date="2012-05" db="EMBL/GenBank/DDBJ databases">
        <authorList>
            <person name="Krishnakumar V."/>
            <person name="Cheung F."/>
            <person name="Xiao Y."/>
            <person name="Chan A."/>
            <person name="Moskal W.A."/>
            <person name="Town C.D."/>
        </authorList>
    </citation>
    <scope>NUCLEOTIDE SEQUENCE</scope>
</reference>
<dbReference type="InterPro" id="IPR006683">
    <property type="entry name" value="Thioestr_dom"/>
</dbReference>
<dbReference type="Pfam" id="PF03061">
    <property type="entry name" value="4HBT"/>
    <property type="match status" value="1"/>
</dbReference>